<dbReference type="AlphaFoldDB" id="A0A1H6IQ15"/>
<sequence length="40" mass="4349">MESSDLFSHPQKPEFVAEDRDTTGAVTNPVFSDQPEPGKG</sequence>
<reference evidence="3" key="1">
    <citation type="submission" date="2016-10" db="EMBL/GenBank/DDBJ databases">
        <authorList>
            <person name="Varghese N."/>
            <person name="Submissions S."/>
        </authorList>
    </citation>
    <scope>NUCLEOTIDE SEQUENCE [LARGE SCALE GENOMIC DNA]</scope>
    <source>
        <strain evidence="3">DSM 45405</strain>
    </source>
</reference>
<dbReference type="EMBL" id="LT629971">
    <property type="protein sequence ID" value="SEH48395.1"/>
    <property type="molecule type" value="Genomic_DNA"/>
</dbReference>
<accession>A0A1H6IQ15</accession>
<evidence type="ECO:0000313" key="3">
    <source>
        <dbReference type="Proteomes" id="UP000182915"/>
    </source>
</evidence>
<feature type="compositionally biased region" description="Basic and acidic residues" evidence="1">
    <location>
        <begin position="11"/>
        <end position="22"/>
    </location>
</feature>
<proteinExistence type="predicted"/>
<gene>
    <name evidence="2" type="ORF">SAMN04489835_0350</name>
</gene>
<protein>
    <submittedName>
        <fullName evidence="2">Uncharacterized protein</fullName>
    </submittedName>
</protein>
<keyword evidence="3" id="KW-1185">Reference proteome</keyword>
<evidence type="ECO:0000256" key="1">
    <source>
        <dbReference type="SAM" id="MobiDB-lite"/>
    </source>
</evidence>
<organism evidence="2 3">
    <name type="scientific">Mycolicibacterium rutilum</name>
    <name type="common">Mycobacterium rutilum</name>
    <dbReference type="NCBI Taxonomy" id="370526"/>
    <lineage>
        <taxon>Bacteria</taxon>
        <taxon>Bacillati</taxon>
        <taxon>Actinomycetota</taxon>
        <taxon>Actinomycetes</taxon>
        <taxon>Mycobacteriales</taxon>
        <taxon>Mycobacteriaceae</taxon>
        <taxon>Mycolicibacterium</taxon>
    </lineage>
</organism>
<feature type="region of interest" description="Disordered" evidence="1">
    <location>
        <begin position="1"/>
        <end position="40"/>
    </location>
</feature>
<dbReference type="Proteomes" id="UP000182915">
    <property type="component" value="Chromosome I"/>
</dbReference>
<name>A0A1H6IQ15_MYCRU</name>
<dbReference type="RefSeq" id="WP_268875574.1">
    <property type="nucleotide sequence ID" value="NZ_LT629971.1"/>
</dbReference>
<evidence type="ECO:0000313" key="2">
    <source>
        <dbReference type="EMBL" id="SEH48395.1"/>
    </source>
</evidence>